<comment type="caution">
    <text evidence="1">The sequence shown here is derived from an EMBL/GenBank/DDBJ whole genome shotgun (WGS) entry which is preliminary data.</text>
</comment>
<proteinExistence type="predicted"/>
<evidence type="ECO:0000313" key="1">
    <source>
        <dbReference type="EMBL" id="KAI8032165.1"/>
    </source>
</evidence>
<organism evidence="1 2">
    <name type="scientific">Camellia lanceoleosa</name>
    <dbReference type="NCBI Taxonomy" id="1840588"/>
    <lineage>
        <taxon>Eukaryota</taxon>
        <taxon>Viridiplantae</taxon>
        <taxon>Streptophyta</taxon>
        <taxon>Embryophyta</taxon>
        <taxon>Tracheophyta</taxon>
        <taxon>Spermatophyta</taxon>
        <taxon>Magnoliopsida</taxon>
        <taxon>eudicotyledons</taxon>
        <taxon>Gunneridae</taxon>
        <taxon>Pentapetalae</taxon>
        <taxon>asterids</taxon>
        <taxon>Ericales</taxon>
        <taxon>Theaceae</taxon>
        <taxon>Camellia</taxon>
    </lineage>
</organism>
<name>A0ACC0J301_9ERIC</name>
<sequence>MQHLFGFCVKEKESQILLLLLYFILSISAAAALYSIDANVRRKLSKLGYKQIAVVIFPEKKFFFSSSFSSGKLQVVISPQFMRIVQA</sequence>
<gene>
    <name evidence="1" type="ORF">LOK49_LG01G03208</name>
</gene>
<protein>
    <submittedName>
        <fullName evidence="1">Uncharacterized protein</fullName>
    </submittedName>
</protein>
<dbReference type="EMBL" id="CM045758">
    <property type="protein sequence ID" value="KAI8032165.1"/>
    <property type="molecule type" value="Genomic_DNA"/>
</dbReference>
<reference evidence="1 2" key="1">
    <citation type="journal article" date="2022" name="Plant J.">
        <title>Chromosome-level genome of Camellia lanceoleosa provides a valuable resource for understanding genome evolution and self-incompatibility.</title>
        <authorList>
            <person name="Gong W."/>
            <person name="Xiao S."/>
            <person name="Wang L."/>
            <person name="Liao Z."/>
            <person name="Chang Y."/>
            <person name="Mo W."/>
            <person name="Hu G."/>
            <person name="Li W."/>
            <person name="Zhao G."/>
            <person name="Zhu H."/>
            <person name="Hu X."/>
            <person name="Ji K."/>
            <person name="Xiang X."/>
            <person name="Song Q."/>
            <person name="Yuan D."/>
            <person name="Jin S."/>
            <person name="Zhang L."/>
        </authorList>
    </citation>
    <scope>NUCLEOTIDE SEQUENCE [LARGE SCALE GENOMIC DNA]</scope>
    <source>
        <strain evidence="1">SQ_2022a</strain>
    </source>
</reference>
<accession>A0ACC0J301</accession>
<evidence type="ECO:0000313" key="2">
    <source>
        <dbReference type="Proteomes" id="UP001060215"/>
    </source>
</evidence>
<keyword evidence="2" id="KW-1185">Reference proteome</keyword>
<dbReference type="Proteomes" id="UP001060215">
    <property type="component" value="Chromosome 1"/>
</dbReference>